<dbReference type="KEGG" id="pdis:D8B20_20675"/>
<dbReference type="SUPFAM" id="SSF53474">
    <property type="entry name" value="alpha/beta-Hydrolases"/>
    <property type="match status" value="1"/>
</dbReference>
<geneLocation type="plasmid" evidence="2 3">
    <name>unnamed2</name>
</geneLocation>
<feature type="domain" description="AB hydrolase-1" evidence="1">
    <location>
        <begin position="41"/>
        <end position="302"/>
    </location>
</feature>
<name>A0A518XJH8_9GAMM</name>
<evidence type="ECO:0000259" key="1">
    <source>
        <dbReference type="Pfam" id="PF00561"/>
    </source>
</evidence>
<gene>
    <name evidence="2" type="ORF">D8B20_20675</name>
</gene>
<reference evidence="2 3" key="1">
    <citation type="submission" date="2018-10" db="EMBL/GenBank/DDBJ databases">
        <title>Genome Sequencing of Pantoea dispersa DSM 32899.</title>
        <authorList>
            <person name="Nawrath M."/>
            <person name="Ottenheim C."/>
            <person name="Wilm A."/>
            <person name="Zimmermann W."/>
            <person name="Wu J.C."/>
        </authorList>
    </citation>
    <scope>NUCLEOTIDE SEQUENCE [LARGE SCALE GENOMIC DNA]</scope>
    <source>
        <strain evidence="2 3">DSM 32899</strain>
        <plasmid evidence="2 3">unnamed2</plasmid>
    </source>
</reference>
<dbReference type="OrthoDB" id="9780134at2"/>
<dbReference type="InterPro" id="IPR000073">
    <property type="entry name" value="AB_hydrolase_1"/>
</dbReference>
<dbReference type="InterPro" id="IPR029058">
    <property type="entry name" value="AB_hydrolase_fold"/>
</dbReference>
<keyword evidence="3" id="KW-1185">Reference proteome</keyword>
<dbReference type="Proteomes" id="UP000319411">
    <property type="component" value="Plasmid unnamed2"/>
</dbReference>
<dbReference type="PRINTS" id="PR00111">
    <property type="entry name" value="ABHYDROLASE"/>
</dbReference>
<evidence type="ECO:0000313" key="3">
    <source>
        <dbReference type="Proteomes" id="UP000319411"/>
    </source>
</evidence>
<organism evidence="2 3">
    <name type="scientific">Candidatus Pantoea soli</name>
    <dbReference type="NCBI Taxonomy" id="3098669"/>
    <lineage>
        <taxon>Bacteria</taxon>
        <taxon>Pseudomonadati</taxon>
        <taxon>Pseudomonadota</taxon>
        <taxon>Gammaproteobacteria</taxon>
        <taxon>Enterobacterales</taxon>
        <taxon>Erwiniaceae</taxon>
        <taxon>Pantoea</taxon>
    </lineage>
</organism>
<dbReference type="Gene3D" id="3.40.50.1820">
    <property type="entry name" value="alpha/beta hydrolase"/>
    <property type="match status" value="1"/>
</dbReference>
<dbReference type="GO" id="GO:0016787">
    <property type="term" value="F:hydrolase activity"/>
    <property type="evidence" value="ECO:0007669"/>
    <property type="project" value="UniProtKB-KW"/>
</dbReference>
<proteinExistence type="predicted"/>
<dbReference type="GO" id="GO:0016020">
    <property type="term" value="C:membrane"/>
    <property type="evidence" value="ECO:0007669"/>
    <property type="project" value="TreeGrafter"/>
</dbReference>
<sequence>MISGHALYREALSVASDTDGIILRLHHRRQEEQVTFDAAHTVIMMHGATYSSGSLFDIPLEGESFMDFLAAAGFDVWAVDVRGFGGSTRPDYTEDNPQLVQAEVAVRDLSAAVNYVLARQQLKSLNLIGMSWGGTVSGLYTTQNYEKVRRLALIAPQWLLQGQAALDPGGRLGTCREIIIDDIKNRWLRSVPEHKKHDLIPEGGFSLWAEKTLSEEPDEVLRRKGLIRANNGPVQDTRKYWTAGVPVYQPADIRVPLLLLHGEWDADVPVELAMNWFISATRAPWKRWTEIGEATHMMVLEKNRRQVWREIALFFNASLPV</sequence>
<dbReference type="PANTHER" id="PTHR43798">
    <property type="entry name" value="MONOACYLGLYCEROL LIPASE"/>
    <property type="match status" value="1"/>
</dbReference>
<dbReference type="RefSeq" id="WP_145891840.1">
    <property type="nucleotide sequence ID" value="NZ_CP032704.1"/>
</dbReference>
<protein>
    <submittedName>
        <fullName evidence="2">Alpha/beta hydrolase</fullName>
    </submittedName>
</protein>
<dbReference type="PANTHER" id="PTHR43798:SF33">
    <property type="entry name" value="HYDROLASE, PUTATIVE (AFU_ORTHOLOGUE AFUA_2G14860)-RELATED"/>
    <property type="match status" value="1"/>
</dbReference>
<dbReference type="Pfam" id="PF00561">
    <property type="entry name" value="Abhydrolase_1"/>
    <property type="match status" value="1"/>
</dbReference>
<accession>A0A518XJH8</accession>
<dbReference type="AlphaFoldDB" id="A0A518XJH8"/>
<dbReference type="EMBL" id="CP032704">
    <property type="protein sequence ID" value="QDY44340.1"/>
    <property type="molecule type" value="Genomic_DNA"/>
</dbReference>
<dbReference type="InterPro" id="IPR050266">
    <property type="entry name" value="AB_hydrolase_sf"/>
</dbReference>
<keyword evidence="2" id="KW-0614">Plasmid</keyword>
<keyword evidence="2" id="KW-0378">Hydrolase</keyword>
<evidence type="ECO:0000313" key="2">
    <source>
        <dbReference type="EMBL" id="QDY44340.1"/>
    </source>
</evidence>